<name>A0A973W9L7_9BRAD</name>
<sequence>MYVDGLPPVEISPRDTAKKAMGAASVSEIALFRRLPGVLRVWDIIITALPSAFIGD</sequence>
<evidence type="ECO:0000313" key="1">
    <source>
        <dbReference type="EMBL" id="NVI50103.1"/>
    </source>
</evidence>
<reference evidence="1" key="1">
    <citation type="submission" date="2020-06" db="EMBL/GenBank/DDBJ databases">
        <title>Whole Genome Sequence of Bradyrhizobium sp. Strain 1S1.</title>
        <authorList>
            <person name="Bromfield E.S.P."/>
            <person name="Cloutier S."/>
        </authorList>
    </citation>
    <scope>NUCLEOTIDE SEQUENCE [LARGE SCALE GENOMIC DNA]</scope>
    <source>
        <strain evidence="1">1S1</strain>
    </source>
</reference>
<gene>
    <name evidence="1" type="ORF">HAP48_046140</name>
</gene>
<proteinExistence type="predicted"/>
<dbReference type="EMBL" id="JAAOLE020000001">
    <property type="protein sequence ID" value="NVI50103.1"/>
    <property type="molecule type" value="Genomic_DNA"/>
</dbReference>
<protein>
    <submittedName>
        <fullName evidence="1">Uncharacterized protein</fullName>
    </submittedName>
</protein>
<dbReference type="RefSeq" id="WP_166212948.1">
    <property type="nucleotide sequence ID" value="NZ_CP088285.1"/>
</dbReference>
<comment type="caution">
    <text evidence="1">The sequence shown here is derived from an EMBL/GenBank/DDBJ whole genome shotgun (WGS) entry which is preliminary data.</text>
</comment>
<dbReference type="AlphaFoldDB" id="A0A973W9L7"/>
<accession>A0A973W9L7</accession>
<organism evidence="1">
    <name type="scientific">Bradyrhizobium septentrionale</name>
    <dbReference type="NCBI Taxonomy" id="1404411"/>
    <lineage>
        <taxon>Bacteria</taxon>
        <taxon>Pseudomonadati</taxon>
        <taxon>Pseudomonadota</taxon>
        <taxon>Alphaproteobacteria</taxon>
        <taxon>Hyphomicrobiales</taxon>
        <taxon>Nitrobacteraceae</taxon>
        <taxon>Bradyrhizobium</taxon>
    </lineage>
</organism>